<dbReference type="EMBL" id="BAAAZR010000018">
    <property type="protein sequence ID" value="GAA3822598.1"/>
    <property type="molecule type" value="Genomic_DNA"/>
</dbReference>
<sequence>MKKIVDSTFATPWLASLCSETVVPVAGARSFTAPIITPEILGLMTDGPARLRQEKSAFLQVRLGKAAFAYDTTGMVTDHPAIFDGPVGDAQTKSTANGGVQGPPPWRQPVIT</sequence>
<accession>A0ABP7IND7</accession>
<keyword evidence="3" id="KW-1185">Reference proteome</keyword>
<dbReference type="Proteomes" id="UP001500888">
    <property type="component" value="Unassembled WGS sequence"/>
</dbReference>
<proteinExistence type="predicted"/>
<name>A0ABP7IND7_9ACTN</name>
<feature type="region of interest" description="Disordered" evidence="1">
    <location>
        <begin position="83"/>
        <end position="112"/>
    </location>
</feature>
<gene>
    <name evidence="2" type="ORF">GCM10022226_48810</name>
</gene>
<reference evidence="3" key="1">
    <citation type="journal article" date="2019" name="Int. J. Syst. Evol. Microbiol.">
        <title>The Global Catalogue of Microorganisms (GCM) 10K type strain sequencing project: providing services to taxonomists for standard genome sequencing and annotation.</title>
        <authorList>
            <consortium name="The Broad Institute Genomics Platform"/>
            <consortium name="The Broad Institute Genome Sequencing Center for Infectious Disease"/>
            <person name="Wu L."/>
            <person name="Ma J."/>
        </authorList>
    </citation>
    <scope>NUCLEOTIDE SEQUENCE [LARGE SCALE GENOMIC DNA]</scope>
    <source>
        <strain evidence="3">JCM 16908</strain>
    </source>
</reference>
<organism evidence="2 3">
    <name type="scientific">Sphaerisporangium flaviroseum</name>
    <dbReference type="NCBI Taxonomy" id="509199"/>
    <lineage>
        <taxon>Bacteria</taxon>
        <taxon>Bacillati</taxon>
        <taxon>Actinomycetota</taxon>
        <taxon>Actinomycetes</taxon>
        <taxon>Streptosporangiales</taxon>
        <taxon>Streptosporangiaceae</taxon>
        <taxon>Sphaerisporangium</taxon>
    </lineage>
</organism>
<evidence type="ECO:0000313" key="2">
    <source>
        <dbReference type="EMBL" id="GAA3822598.1"/>
    </source>
</evidence>
<protein>
    <submittedName>
        <fullName evidence="2">Uncharacterized protein</fullName>
    </submittedName>
</protein>
<comment type="caution">
    <text evidence="2">The sequence shown here is derived from an EMBL/GenBank/DDBJ whole genome shotgun (WGS) entry which is preliminary data.</text>
</comment>
<evidence type="ECO:0000256" key="1">
    <source>
        <dbReference type="SAM" id="MobiDB-lite"/>
    </source>
</evidence>
<dbReference type="RefSeq" id="WP_344944501.1">
    <property type="nucleotide sequence ID" value="NZ_BAAAZR010000018.1"/>
</dbReference>
<evidence type="ECO:0000313" key="3">
    <source>
        <dbReference type="Proteomes" id="UP001500888"/>
    </source>
</evidence>
<feature type="compositionally biased region" description="Pro residues" evidence="1">
    <location>
        <begin position="102"/>
        <end position="112"/>
    </location>
</feature>